<proteinExistence type="predicted"/>
<keyword evidence="1" id="KW-0677">Repeat</keyword>
<protein>
    <submittedName>
        <fullName evidence="6">Tetratricopeptide TPR_1 repeat-containing protein</fullName>
    </submittedName>
</protein>
<dbReference type="KEGG" id="pbs:Plabr_1642"/>
<dbReference type="SMART" id="SM00028">
    <property type="entry name" value="TPR"/>
    <property type="match status" value="5"/>
</dbReference>
<dbReference type="Gene3D" id="1.25.40.10">
    <property type="entry name" value="Tetratricopeptide repeat domain"/>
    <property type="match status" value="2"/>
</dbReference>
<dbReference type="EMBL" id="CP002546">
    <property type="protein sequence ID" value="ADY59253.1"/>
    <property type="molecule type" value="Genomic_DNA"/>
</dbReference>
<dbReference type="Pfam" id="PF13646">
    <property type="entry name" value="HEAT_2"/>
    <property type="match status" value="1"/>
</dbReference>
<gene>
    <name evidence="6" type="ordered locus">Plabr_1642</name>
</gene>
<name>F0SSI2_RUBBR</name>
<dbReference type="SUPFAM" id="SSF48371">
    <property type="entry name" value="ARM repeat"/>
    <property type="match status" value="1"/>
</dbReference>
<keyword evidence="5" id="KW-0732">Signal</keyword>
<dbReference type="PANTHER" id="PTHR44858">
    <property type="entry name" value="TETRATRICOPEPTIDE REPEAT PROTEIN 6"/>
    <property type="match status" value="1"/>
</dbReference>
<dbReference type="STRING" id="756272.Plabr_1642"/>
<dbReference type="HOGENOM" id="CLU_310110_0_0_0"/>
<reference evidence="7" key="1">
    <citation type="submission" date="2011-02" db="EMBL/GenBank/DDBJ databases">
        <title>The complete genome of Planctomyces brasiliensis DSM 5305.</title>
        <authorList>
            <person name="Lucas S."/>
            <person name="Copeland A."/>
            <person name="Lapidus A."/>
            <person name="Bruce D."/>
            <person name="Goodwin L."/>
            <person name="Pitluck S."/>
            <person name="Kyrpides N."/>
            <person name="Mavromatis K."/>
            <person name="Pagani I."/>
            <person name="Ivanova N."/>
            <person name="Ovchinnikova G."/>
            <person name="Lu M."/>
            <person name="Detter J.C."/>
            <person name="Han C."/>
            <person name="Land M."/>
            <person name="Hauser L."/>
            <person name="Markowitz V."/>
            <person name="Cheng J.-F."/>
            <person name="Hugenholtz P."/>
            <person name="Woyke T."/>
            <person name="Wu D."/>
            <person name="Tindall B."/>
            <person name="Pomrenke H.G."/>
            <person name="Brambilla E."/>
            <person name="Klenk H.-P."/>
            <person name="Eisen J.A."/>
        </authorList>
    </citation>
    <scope>NUCLEOTIDE SEQUENCE [LARGE SCALE GENOMIC DNA]</scope>
    <source>
        <strain evidence="7">ATCC 49424 / DSM 5305 / JCM 21570 / NBRC 103401 / IFAM 1448</strain>
    </source>
</reference>
<dbReference type="PROSITE" id="PS50293">
    <property type="entry name" value="TPR_REGION"/>
    <property type="match status" value="2"/>
</dbReference>
<feature type="signal peptide" evidence="5">
    <location>
        <begin position="1"/>
        <end position="24"/>
    </location>
</feature>
<dbReference type="SUPFAM" id="SSF48452">
    <property type="entry name" value="TPR-like"/>
    <property type="match status" value="1"/>
</dbReference>
<dbReference type="InterPro" id="IPR011989">
    <property type="entry name" value="ARM-like"/>
</dbReference>
<organism evidence="6 7">
    <name type="scientific">Rubinisphaera brasiliensis (strain ATCC 49424 / DSM 5305 / JCM 21570 / IAM 15109 / NBRC 103401 / IFAM 1448)</name>
    <name type="common">Planctomyces brasiliensis</name>
    <dbReference type="NCBI Taxonomy" id="756272"/>
    <lineage>
        <taxon>Bacteria</taxon>
        <taxon>Pseudomonadati</taxon>
        <taxon>Planctomycetota</taxon>
        <taxon>Planctomycetia</taxon>
        <taxon>Planctomycetales</taxon>
        <taxon>Planctomycetaceae</taxon>
        <taxon>Rubinisphaera</taxon>
    </lineage>
</organism>
<sequence>MTTAKTLAVFFTALLLACAAPAWADPLNDRYPAPEGTEDKEQTEAILKKLEHLQERFRAAGRPLPPVFDLEDDGIAAMLIDPYMAHRHIGRDTQQRYLVGRLVVINQSDKELSTKLDDVSLIADGEKFAVERDPGQMRYASVYLNDATYSVSELSPAETLTIPAGQIASSWVSFLNLDGGSTAPTLALTWMFDGQPMSLDIREQHELLLDWSLERIGPEGILAIGTVSGEMNTVNLGTIIDDAILLANKKVTRLIIQFGPEAEQINSRLANWFFQTARQAGVETGNSGVRQDLLALPPMIQQFHFVKLPSKVSTSYAGPDRDHEKLIDAVLSATASAYQAINVDQLLEEIREGHPLSQCAALTHGAIRLPQAFLQQVVDLANGSRTPDHQYAEPLQNAAIAALREYPEPQSVDTLRKIALSDNEEQSELAIRSLAFARFPAHQQTLDELLAGPEEQRQKIVQALTDYPRQRWSAVLYEYAVDGPRELRIDSIRALNSIGHPKLMPLLIGLLENDQPEELREVALELLIEREDPASRKQVIDHALKALENAPTQQAISVVQRFKVQEAIPSLLKILKSNKPLQSAAVKALSAIGDDRILDDLLAIYPELNSSDQAAVLRTIAQIDRRRFLDFAPTAFQTDERSVVSTLADILKKTPSLDAIEVLIIAARQAEDDSPQLTYSMQALGNTYSPQSREFLVELRDTGSEKKQELARNALQSLYYRSPAHSYAQQAVRSSSEGKKSQAVQQFTLAIEADSSYPQAFHGRGDAYRSQNEMEKALQDYNTLLELDPKWPGGHASRGQTLSALARFEEALPDLDIAIKTQPDNADWYSARGHAYSMLEQFQPAEEDYRKALELQPNHMTALTGVALSLAINGKEKEAVEMLAKGRDKFANDPIFAYNSACTYARAAEVLRRQADTGDQASERIDGLIDKAFQELVRSEELGYRDAKWTQNDPDLAILKDDARFPEVLEQMRGSDAKDAKKPLRPSNDSTEDAGTPPDA</sequence>
<dbReference type="InterPro" id="IPR011990">
    <property type="entry name" value="TPR-like_helical_dom_sf"/>
</dbReference>
<dbReference type="Proteomes" id="UP000006860">
    <property type="component" value="Chromosome"/>
</dbReference>
<dbReference type="eggNOG" id="COG0457">
    <property type="taxonomic scope" value="Bacteria"/>
</dbReference>
<feature type="region of interest" description="Disordered" evidence="4">
    <location>
        <begin position="968"/>
        <end position="1000"/>
    </location>
</feature>
<dbReference type="PROSITE" id="PS50005">
    <property type="entry name" value="TPR"/>
    <property type="match status" value="2"/>
</dbReference>
<evidence type="ECO:0000256" key="4">
    <source>
        <dbReference type="SAM" id="MobiDB-lite"/>
    </source>
</evidence>
<dbReference type="RefSeq" id="WP_013627980.1">
    <property type="nucleotide sequence ID" value="NC_015174.1"/>
</dbReference>
<dbReference type="Pfam" id="PF00515">
    <property type="entry name" value="TPR_1"/>
    <property type="match status" value="1"/>
</dbReference>
<evidence type="ECO:0000256" key="3">
    <source>
        <dbReference type="PROSITE-ProRule" id="PRU00339"/>
    </source>
</evidence>
<feature type="repeat" description="TPR" evidence="3">
    <location>
        <begin position="758"/>
        <end position="791"/>
    </location>
</feature>
<feature type="compositionally biased region" description="Basic and acidic residues" evidence="4">
    <location>
        <begin position="973"/>
        <end position="982"/>
    </location>
</feature>
<dbReference type="eggNOG" id="COG1413">
    <property type="taxonomic scope" value="Bacteria"/>
</dbReference>
<evidence type="ECO:0000256" key="2">
    <source>
        <dbReference type="ARBA" id="ARBA00022803"/>
    </source>
</evidence>
<dbReference type="InterPro" id="IPR016024">
    <property type="entry name" value="ARM-type_fold"/>
</dbReference>
<evidence type="ECO:0000313" key="7">
    <source>
        <dbReference type="Proteomes" id="UP000006860"/>
    </source>
</evidence>
<accession>F0SSI2</accession>
<keyword evidence="7" id="KW-1185">Reference proteome</keyword>
<dbReference type="PANTHER" id="PTHR44858:SF1">
    <property type="entry name" value="UDP-N-ACETYLGLUCOSAMINE--PEPTIDE N-ACETYLGLUCOSAMINYLTRANSFERASE SPINDLY-RELATED"/>
    <property type="match status" value="1"/>
</dbReference>
<keyword evidence="2 3" id="KW-0802">TPR repeat</keyword>
<dbReference type="Pfam" id="PF13414">
    <property type="entry name" value="TPR_11"/>
    <property type="match status" value="1"/>
</dbReference>
<evidence type="ECO:0000313" key="6">
    <source>
        <dbReference type="EMBL" id="ADY59253.1"/>
    </source>
</evidence>
<evidence type="ECO:0000256" key="1">
    <source>
        <dbReference type="ARBA" id="ARBA00022737"/>
    </source>
</evidence>
<dbReference type="AlphaFoldDB" id="F0SSI2"/>
<feature type="chain" id="PRO_5003260894" evidence="5">
    <location>
        <begin position="25"/>
        <end position="1000"/>
    </location>
</feature>
<evidence type="ECO:0000256" key="5">
    <source>
        <dbReference type="SAM" id="SignalP"/>
    </source>
</evidence>
<dbReference type="OrthoDB" id="207300at2"/>
<dbReference type="InterPro" id="IPR019734">
    <property type="entry name" value="TPR_rpt"/>
</dbReference>
<feature type="repeat" description="TPR" evidence="3">
    <location>
        <begin position="826"/>
        <end position="859"/>
    </location>
</feature>
<dbReference type="PROSITE" id="PS51257">
    <property type="entry name" value="PROKAR_LIPOPROTEIN"/>
    <property type="match status" value="1"/>
</dbReference>
<dbReference type="Gene3D" id="1.25.10.10">
    <property type="entry name" value="Leucine-rich Repeat Variant"/>
    <property type="match status" value="2"/>
</dbReference>
<dbReference type="InterPro" id="IPR050498">
    <property type="entry name" value="Ycf3"/>
</dbReference>